<proteinExistence type="predicted"/>
<accession>A0A1B7X3I7</accession>
<gene>
    <name evidence="1" type="ORF">AN484_09450</name>
</gene>
<comment type="caution">
    <text evidence="1">The sequence shown here is derived from an EMBL/GenBank/DDBJ whole genome shotgun (WGS) entry which is preliminary data.</text>
</comment>
<evidence type="ECO:0000313" key="1">
    <source>
        <dbReference type="EMBL" id="OBQ43961.1"/>
    </source>
</evidence>
<protein>
    <recommendedName>
        <fullName evidence="3">AP2/ERF domain-containing protein</fullName>
    </recommendedName>
</protein>
<evidence type="ECO:0008006" key="3">
    <source>
        <dbReference type="Google" id="ProtNLM"/>
    </source>
</evidence>
<dbReference type="AlphaFoldDB" id="A0A1B7X3I7"/>
<organism evidence="1 2">
    <name type="scientific">Aphanizomenon flos-aquae WA102</name>
    <dbReference type="NCBI Taxonomy" id="1710896"/>
    <lineage>
        <taxon>Bacteria</taxon>
        <taxon>Bacillati</taxon>
        <taxon>Cyanobacteriota</taxon>
        <taxon>Cyanophyceae</taxon>
        <taxon>Nostocales</taxon>
        <taxon>Aphanizomenonaceae</taxon>
        <taxon>Aphanizomenon</taxon>
    </lineage>
</organism>
<reference evidence="1 2" key="1">
    <citation type="submission" date="2015-09" db="EMBL/GenBank/DDBJ databases">
        <title>Aphanizomenon flos-aquae WA102.</title>
        <authorList>
            <person name="Driscoll C."/>
        </authorList>
    </citation>
    <scope>NUCLEOTIDE SEQUENCE [LARGE SCALE GENOMIC DNA]</scope>
    <source>
        <strain evidence="1">WA102</strain>
    </source>
</reference>
<dbReference type="Proteomes" id="UP000092093">
    <property type="component" value="Unassembled WGS sequence"/>
</dbReference>
<evidence type="ECO:0000313" key="2">
    <source>
        <dbReference type="Proteomes" id="UP000092093"/>
    </source>
</evidence>
<dbReference type="EMBL" id="LJOW01000036">
    <property type="protein sequence ID" value="OBQ43961.1"/>
    <property type="molecule type" value="Genomic_DNA"/>
</dbReference>
<sequence>MLKLTLEQKKKGIKEEFTYVNSNGRMSKQYTYKGMYITWDNQILHGKWYYWRASYYGSLDAAVAGVDRHINHYKNK</sequence>
<name>A0A1B7X3I7_APHFL</name>